<organism evidence="6 7">
    <name type="scientific">Silurus meridionalis</name>
    <name type="common">Southern catfish</name>
    <name type="synonym">Silurus soldatovi meridionalis</name>
    <dbReference type="NCBI Taxonomy" id="175797"/>
    <lineage>
        <taxon>Eukaryota</taxon>
        <taxon>Metazoa</taxon>
        <taxon>Chordata</taxon>
        <taxon>Craniata</taxon>
        <taxon>Vertebrata</taxon>
        <taxon>Euteleostomi</taxon>
        <taxon>Actinopterygii</taxon>
        <taxon>Neopterygii</taxon>
        <taxon>Teleostei</taxon>
        <taxon>Ostariophysi</taxon>
        <taxon>Siluriformes</taxon>
        <taxon>Siluridae</taxon>
        <taxon>Silurus</taxon>
    </lineage>
</organism>
<accession>A0A8T0AZJ2</accession>
<feature type="region of interest" description="Disordered" evidence="4">
    <location>
        <begin position="262"/>
        <end position="284"/>
    </location>
</feature>
<feature type="coiled-coil region" evidence="3">
    <location>
        <begin position="470"/>
        <end position="593"/>
    </location>
</feature>
<dbReference type="InterPro" id="IPR024836">
    <property type="entry name" value="JAKMIP"/>
</dbReference>
<dbReference type="OrthoDB" id="6424487at2759"/>
<keyword evidence="7" id="KW-1185">Reference proteome</keyword>
<feature type="coiled-coil region" evidence="3">
    <location>
        <begin position="142"/>
        <end position="176"/>
    </location>
</feature>
<evidence type="ECO:0000256" key="4">
    <source>
        <dbReference type="SAM" id="MobiDB-lite"/>
    </source>
</evidence>
<dbReference type="Pfam" id="PF16034">
    <property type="entry name" value="JAKMIP_CC3"/>
    <property type="match status" value="1"/>
</dbReference>
<comment type="caution">
    <text evidence="6">The sequence shown here is derived from an EMBL/GenBank/DDBJ whole genome shotgun (WGS) entry which is preliminary data.</text>
</comment>
<evidence type="ECO:0000256" key="2">
    <source>
        <dbReference type="ARBA" id="ARBA00023054"/>
    </source>
</evidence>
<evidence type="ECO:0000256" key="3">
    <source>
        <dbReference type="SAM" id="Coils"/>
    </source>
</evidence>
<dbReference type="EMBL" id="JABFDY010000015">
    <property type="protein sequence ID" value="KAF7696896.1"/>
    <property type="molecule type" value="Genomic_DNA"/>
</dbReference>
<keyword evidence="2 3" id="KW-0175">Coiled coil</keyword>
<feature type="domain" description="Janus kinase and microtubule-interacting protein C-terminal" evidence="5">
    <location>
        <begin position="409"/>
        <end position="599"/>
    </location>
</feature>
<dbReference type="GO" id="GO:0019900">
    <property type="term" value="F:kinase binding"/>
    <property type="evidence" value="ECO:0007669"/>
    <property type="project" value="InterPro"/>
</dbReference>
<dbReference type="PANTHER" id="PTHR18935">
    <property type="entry name" value="GOLGIN SUBFAMILY A MEMBER 4-LIKE ISOFORM X1"/>
    <property type="match status" value="1"/>
</dbReference>
<evidence type="ECO:0000259" key="5">
    <source>
        <dbReference type="Pfam" id="PF16034"/>
    </source>
</evidence>
<proteinExistence type="inferred from homology"/>
<dbReference type="Proteomes" id="UP000606274">
    <property type="component" value="Unassembled WGS sequence"/>
</dbReference>
<dbReference type="PANTHER" id="PTHR18935:SF7">
    <property type="entry name" value="JANUS KINASE AND MICROTUBULE-INTERACTING PROTEIN 2"/>
    <property type="match status" value="1"/>
</dbReference>
<gene>
    <name evidence="6" type="ORF">HF521_005314</name>
</gene>
<evidence type="ECO:0000313" key="7">
    <source>
        <dbReference type="Proteomes" id="UP000606274"/>
    </source>
</evidence>
<dbReference type="AlphaFoldDB" id="A0A8T0AZJ2"/>
<feature type="coiled-coil region" evidence="3">
    <location>
        <begin position="708"/>
        <end position="803"/>
    </location>
</feature>
<reference evidence="6" key="1">
    <citation type="submission" date="2020-08" db="EMBL/GenBank/DDBJ databases">
        <title>Chromosome-level assembly of Southern catfish (Silurus meridionalis) provides insights into visual adaptation to the nocturnal and benthic lifestyles.</title>
        <authorList>
            <person name="Zhang Y."/>
            <person name="Wang D."/>
            <person name="Peng Z."/>
        </authorList>
    </citation>
    <scope>NUCLEOTIDE SEQUENCE</scope>
    <source>
        <strain evidence="6">SWU-2019-XX</strain>
        <tissue evidence="6">Muscle</tissue>
    </source>
</reference>
<protein>
    <recommendedName>
        <fullName evidence="5">Janus kinase and microtubule-interacting protein C-terminal domain-containing protein</fullName>
    </recommendedName>
</protein>
<feature type="coiled-coil region" evidence="3">
    <location>
        <begin position="16"/>
        <end position="64"/>
    </location>
</feature>
<name>A0A8T0AZJ2_SILME</name>
<dbReference type="GO" id="GO:0008017">
    <property type="term" value="F:microtubule binding"/>
    <property type="evidence" value="ECO:0007669"/>
    <property type="project" value="InterPro"/>
</dbReference>
<comment type="similarity">
    <text evidence="1">Belongs to the JAKMIP family.</text>
</comment>
<dbReference type="InterPro" id="IPR031994">
    <property type="entry name" value="JAKMIP_C"/>
</dbReference>
<evidence type="ECO:0000313" key="6">
    <source>
        <dbReference type="EMBL" id="KAF7696896.1"/>
    </source>
</evidence>
<feature type="compositionally biased region" description="Basic and acidic residues" evidence="4">
    <location>
        <begin position="262"/>
        <end position="274"/>
    </location>
</feature>
<sequence length="819" mass="96144">MAKKVRSKGEKPEAIISALQAANEDLRSKLTDIQIELHQEKCKVSKLERDKTQEAKRIREQEQHRHTAALTEQRARWHEEKLKELAGLRESLTRQHEQELGRTAKIKDGEIQRLRSALAALRDGTGEKVRTTLVLEARDEARRFFEQERAKLLGEIAELKAAKRNTDEALNAAIQADKTKAVDLRSEHQAHQEQITKIKWDCERDIRRLVDEIKAKDRTIFSMEKELETTTCFLQKLQLQKDALDEQLFLVKETECNLGSPKREIPGRAGDGAEHCGSPEMRRNQRRVAEMNATIRKLEDRNALLVDERNELLKRMRESEKQCKPLLEKNKILNKKNDELTQSLQRMEEKIKALTKDNLEMKEKIASHPPLKKLKSLNDLDQAQDEQEIAFLKLQVLEQQNMIDELTRDREKLLRKKRHKRSRSIKRHIVVDTFYGYGEESVDSETSSVASLRVDRTPATPDEDLDESLVTESELRFRQLTREYQALQRAYALLQEQKGGIFDAEMEAKAQEQLQTDLQRYKAKIEDLEKELASKGQDSKWVEEKQLFLRHNQEFLEKMEKVDNENSRLQQELQDSKDQNELLEFRIHELEERERRSPPYTLSIHPFSEGVSALQIYCIKEGVKDVCIPDLIKLLDILGDNGNLRNEEQVAIIQASTVLSLAEKWIQQIEGTEAALHQKMIDLELEMEIFCKQKGYLEEELDYRKQALDQAYMQIQELEATLYNALQQDKVIKYGEPLSELQKDELRTAVERLRRQMLRKSREYDCQVLQERMELLHQAHQRIRDLEDKTDIQRRQIKDLEEKFLFLFLFFSLAFILWP</sequence>
<evidence type="ECO:0000256" key="1">
    <source>
        <dbReference type="ARBA" id="ARBA00005239"/>
    </source>
</evidence>